<feature type="transmembrane region" description="Helical" evidence="1">
    <location>
        <begin position="6"/>
        <end position="27"/>
    </location>
</feature>
<keyword evidence="1" id="KW-0812">Transmembrane</keyword>
<dbReference type="SMART" id="SM00052">
    <property type="entry name" value="EAL"/>
    <property type="match status" value="1"/>
</dbReference>
<protein>
    <submittedName>
        <fullName evidence="5">EAL domain-containing protein</fullName>
    </submittedName>
</protein>
<dbReference type="Gene3D" id="3.20.20.450">
    <property type="entry name" value="EAL domain"/>
    <property type="match status" value="1"/>
</dbReference>
<dbReference type="SMART" id="SM00304">
    <property type="entry name" value="HAMP"/>
    <property type="match status" value="1"/>
</dbReference>
<dbReference type="InterPro" id="IPR035919">
    <property type="entry name" value="EAL_sf"/>
</dbReference>
<evidence type="ECO:0000313" key="6">
    <source>
        <dbReference type="Proteomes" id="UP001501600"/>
    </source>
</evidence>
<gene>
    <name evidence="5" type="ORF">GCM10025772_03000</name>
</gene>
<dbReference type="PROSITE" id="PS50883">
    <property type="entry name" value="EAL"/>
    <property type="match status" value="1"/>
</dbReference>
<dbReference type="CDD" id="cd01948">
    <property type="entry name" value="EAL"/>
    <property type="match status" value="1"/>
</dbReference>
<dbReference type="InterPro" id="IPR029787">
    <property type="entry name" value="Nucleotide_cyclase"/>
</dbReference>
<dbReference type="Gene3D" id="6.10.340.10">
    <property type="match status" value="1"/>
</dbReference>
<feature type="domain" description="EAL" evidence="2">
    <location>
        <begin position="400"/>
        <end position="646"/>
    </location>
</feature>
<name>A0ABP9RVG0_9GAMM</name>
<dbReference type="CDD" id="cd06225">
    <property type="entry name" value="HAMP"/>
    <property type="match status" value="1"/>
</dbReference>
<dbReference type="InterPro" id="IPR042461">
    <property type="entry name" value="LapD_MoxY_peri_C"/>
</dbReference>
<dbReference type="InterPro" id="IPR050706">
    <property type="entry name" value="Cyclic-di-GMP_PDE-like"/>
</dbReference>
<dbReference type="RefSeq" id="WP_345315267.1">
    <property type="nucleotide sequence ID" value="NZ_BAABLF010000004.1"/>
</dbReference>
<dbReference type="InterPro" id="IPR000160">
    <property type="entry name" value="GGDEF_dom"/>
</dbReference>
<dbReference type="Proteomes" id="UP001501600">
    <property type="component" value="Unassembled WGS sequence"/>
</dbReference>
<organism evidence="5 6">
    <name type="scientific">Ferrimonas gelatinilytica</name>
    <dbReference type="NCBI Taxonomy" id="1255257"/>
    <lineage>
        <taxon>Bacteria</taxon>
        <taxon>Pseudomonadati</taxon>
        <taxon>Pseudomonadota</taxon>
        <taxon>Gammaproteobacteria</taxon>
        <taxon>Alteromonadales</taxon>
        <taxon>Ferrimonadaceae</taxon>
        <taxon>Ferrimonas</taxon>
    </lineage>
</organism>
<feature type="domain" description="GGDEF" evidence="4">
    <location>
        <begin position="263"/>
        <end position="395"/>
    </location>
</feature>
<dbReference type="SUPFAM" id="SSF55073">
    <property type="entry name" value="Nucleotide cyclase"/>
    <property type="match status" value="1"/>
</dbReference>
<dbReference type="Pfam" id="PF00672">
    <property type="entry name" value="HAMP"/>
    <property type="match status" value="1"/>
</dbReference>
<dbReference type="SUPFAM" id="SSF141868">
    <property type="entry name" value="EAL domain-like"/>
    <property type="match status" value="1"/>
</dbReference>
<dbReference type="Pfam" id="PF00563">
    <property type="entry name" value="EAL"/>
    <property type="match status" value="1"/>
</dbReference>
<dbReference type="Pfam" id="PF00990">
    <property type="entry name" value="GGDEF"/>
    <property type="match status" value="1"/>
</dbReference>
<comment type="caution">
    <text evidence="5">The sequence shown here is derived from an EMBL/GenBank/DDBJ whole genome shotgun (WGS) entry which is preliminary data.</text>
</comment>
<dbReference type="Pfam" id="PF16448">
    <property type="entry name" value="LapD_MoxY_N"/>
    <property type="match status" value="1"/>
</dbReference>
<dbReference type="Gene3D" id="6.20.270.20">
    <property type="entry name" value="LapD/MoxY periplasmic domain"/>
    <property type="match status" value="1"/>
</dbReference>
<evidence type="ECO:0000259" key="2">
    <source>
        <dbReference type="PROSITE" id="PS50883"/>
    </source>
</evidence>
<evidence type="ECO:0000313" key="5">
    <source>
        <dbReference type="EMBL" id="GAA5186792.1"/>
    </source>
</evidence>
<dbReference type="SUPFAM" id="SSF158472">
    <property type="entry name" value="HAMP domain-like"/>
    <property type="match status" value="1"/>
</dbReference>
<evidence type="ECO:0000259" key="4">
    <source>
        <dbReference type="PROSITE" id="PS50887"/>
    </source>
</evidence>
<dbReference type="EMBL" id="BAABLF010000004">
    <property type="protein sequence ID" value="GAA5186792.1"/>
    <property type="molecule type" value="Genomic_DNA"/>
</dbReference>
<dbReference type="InterPro" id="IPR043128">
    <property type="entry name" value="Rev_trsase/Diguanyl_cyclase"/>
</dbReference>
<reference evidence="6" key="1">
    <citation type="journal article" date="2019" name="Int. J. Syst. Evol. Microbiol.">
        <title>The Global Catalogue of Microorganisms (GCM) 10K type strain sequencing project: providing services to taxonomists for standard genome sequencing and annotation.</title>
        <authorList>
            <consortium name="The Broad Institute Genomics Platform"/>
            <consortium name="The Broad Institute Genome Sequencing Center for Infectious Disease"/>
            <person name="Wu L."/>
            <person name="Ma J."/>
        </authorList>
    </citation>
    <scope>NUCLEOTIDE SEQUENCE [LARGE SCALE GENOMIC DNA]</scope>
    <source>
        <strain evidence="6">JCM 18720</strain>
    </source>
</reference>
<evidence type="ECO:0000259" key="3">
    <source>
        <dbReference type="PROSITE" id="PS50885"/>
    </source>
</evidence>
<dbReference type="InterPro" id="IPR003660">
    <property type="entry name" value="HAMP_dom"/>
</dbReference>
<accession>A0ABP9RVG0</accession>
<keyword evidence="1" id="KW-0472">Membrane</keyword>
<feature type="domain" description="HAMP" evidence="3">
    <location>
        <begin position="172"/>
        <end position="224"/>
    </location>
</feature>
<dbReference type="NCBIfam" id="TIGR00254">
    <property type="entry name" value="GGDEF"/>
    <property type="match status" value="1"/>
</dbReference>
<dbReference type="SMART" id="SM00267">
    <property type="entry name" value="GGDEF"/>
    <property type="match status" value="1"/>
</dbReference>
<dbReference type="Gene3D" id="3.30.110.200">
    <property type="match status" value="1"/>
</dbReference>
<dbReference type="InterPro" id="IPR001633">
    <property type="entry name" value="EAL_dom"/>
</dbReference>
<dbReference type="PROSITE" id="PS50887">
    <property type="entry name" value="GGDEF"/>
    <property type="match status" value="1"/>
</dbReference>
<dbReference type="PANTHER" id="PTHR33121">
    <property type="entry name" value="CYCLIC DI-GMP PHOSPHODIESTERASE PDEF"/>
    <property type="match status" value="1"/>
</dbReference>
<keyword evidence="6" id="KW-1185">Reference proteome</keyword>
<keyword evidence="1" id="KW-1133">Transmembrane helix</keyword>
<evidence type="ECO:0000256" key="1">
    <source>
        <dbReference type="SAM" id="Phobius"/>
    </source>
</evidence>
<dbReference type="InterPro" id="IPR032244">
    <property type="entry name" value="LapD_MoxY_N"/>
</dbReference>
<dbReference type="Gene3D" id="3.30.70.270">
    <property type="match status" value="1"/>
</dbReference>
<dbReference type="PROSITE" id="PS50885">
    <property type="entry name" value="HAMP"/>
    <property type="match status" value="1"/>
</dbReference>
<sequence>MTLFKQLSLLMLAVFITVILVLSWGQLSELRSFLYRQMQSELDNSSQALSLMLQPYMEQADRAGAETMITAMFEGGLYQSITLTWLADGSSQSWQADPSAEGVPHWFRDLPLFVPPTQQRPITSGWLQLGELEIQAHPGYGYRQLWNSLQTLLWLCAGLFLLMLTLAKWGLRRVLHPLEQVRQHAARVAEHQFGCPIPEPRTQELAAMVRSINTMEHHLKLQFDAHKDQVNALQHSLLTDPVSSLPNRQHLQNRLSSWLQEGSDGALFLLSLPMLEQIRAQFGYQLRDEALVRLADALQRLLQPHSEAVACRISAHEFVVVAESLNSAQQQQLAEQLQQLVHRADQSSGLNDPEPSAIGAVRRQGEHCARQILAESDQAMRQARTQRECLVWYGNAERTPVSLEQWRQRLTEGLQNPLALHRQPVMDGHSHQVLHWEVFGRLRQGDQEFDASRFLPYLVLLGKGAEFDRSLITQVLALPELKPGAPRMAINLTSEAIQDAEFGQWLIARLQKRAYPVQFEISEQVALHGGESLMALRRALKEMGYPFGVDHFGRALGSLDYLEQLAPDYLRLDHAYGRESTPQQQQLCRALCLTAYGLQIEVFLCGVESVQALQAWQPLELTGYQGFIHPPQPLQATPVEPAERTD</sequence>
<proteinExistence type="predicted"/>
<dbReference type="PANTHER" id="PTHR33121:SF79">
    <property type="entry name" value="CYCLIC DI-GMP PHOSPHODIESTERASE PDED-RELATED"/>
    <property type="match status" value="1"/>
</dbReference>